<dbReference type="Pfam" id="PF00534">
    <property type="entry name" value="Glycos_transf_1"/>
    <property type="match status" value="1"/>
</dbReference>
<dbReference type="CDD" id="cd03801">
    <property type="entry name" value="GT4_PimA-like"/>
    <property type="match status" value="1"/>
</dbReference>
<dbReference type="PANTHER" id="PTHR12526:SF630">
    <property type="entry name" value="GLYCOSYLTRANSFERASE"/>
    <property type="match status" value="1"/>
</dbReference>
<proteinExistence type="predicted"/>
<keyword evidence="3" id="KW-0808">Transferase</keyword>
<evidence type="ECO:0000313" key="3">
    <source>
        <dbReference type="EMBL" id="MBC1936813.1"/>
    </source>
</evidence>
<accession>A0A7X0Y4V3</accession>
<dbReference type="InterPro" id="IPR001296">
    <property type="entry name" value="Glyco_trans_1"/>
</dbReference>
<dbReference type="EMBL" id="JAARWN010000010">
    <property type="protein sequence ID" value="MBC1936813.1"/>
    <property type="molecule type" value="Genomic_DNA"/>
</dbReference>
<dbReference type="Proteomes" id="UP000535908">
    <property type="component" value="Unassembled WGS sequence"/>
</dbReference>
<dbReference type="SUPFAM" id="SSF53756">
    <property type="entry name" value="UDP-Glycosyltransferase/glycogen phosphorylase"/>
    <property type="match status" value="1"/>
</dbReference>
<dbReference type="GO" id="GO:0016757">
    <property type="term" value="F:glycosyltransferase activity"/>
    <property type="evidence" value="ECO:0007669"/>
    <property type="project" value="InterPro"/>
</dbReference>
<reference evidence="3 4" key="1">
    <citation type="submission" date="2020-03" db="EMBL/GenBank/DDBJ databases">
        <title>Soil Listeria distribution.</title>
        <authorList>
            <person name="Liao J."/>
            <person name="Wiedmann M."/>
        </authorList>
    </citation>
    <scope>NUCLEOTIDE SEQUENCE [LARGE SCALE GENOMIC DNA]</scope>
    <source>
        <strain evidence="3 4">FSL L7-0741</strain>
    </source>
</reference>
<dbReference type="RefSeq" id="WP_185526285.1">
    <property type="nucleotide sequence ID" value="NZ_JAARWN010000010.1"/>
</dbReference>
<protein>
    <submittedName>
        <fullName evidence="3">Glycosyltransferase family 4 protein</fullName>
    </submittedName>
</protein>
<gene>
    <name evidence="3" type="ORF">HCA69_10575</name>
</gene>
<feature type="domain" description="Glycosyl transferase family 1" evidence="1">
    <location>
        <begin position="160"/>
        <end position="319"/>
    </location>
</feature>
<dbReference type="PANTHER" id="PTHR12526">
    <property type="entry name" value="GLYCOSYLTRANSFERASE"/>
    <property type="match status" value="1"/>
</dbReference>
<evidence type="ECO:0000313" key="4">
    <source>
        <dbReference type="Proteomes" id="UP000535908"/>
    </source>
</evidence>
<feature type="domain" description="Glycosyltransferase subfamily 4-like N-terminal" evidence="2">
    <location>
        <begin position="42"/>
        <end position="154"/>
    </location>
</feature>
<dbReference type="InterPro" id="IPR028098">
    <property type="entry name" value="Glyco_trans_4-like_N"/>
</dbReference>
<evidence type="ECO:0000259" key="1">
    <source>
        <dbReference type="Pfam" id="PF00534"/>
    </source>
</evidence>
<evidence type="ECO:0000259" key="2">
    <source>
        <dbReference type="Pfam" id="PF13439"/>
    </source>
</evidence>
<dbReference type="Pfam" id="PF13439">
    <property type="entry name" value="Glyco_transf_4"/>
    <property type="match status" value="1"/>
</dbReference>
<sequence>MNILMVGPDSHEKGGIATVIANFQQHYSSEKHQLFFLSSWSNKNKYQTEWRAVRSIRQIIRAKQIDIVHFHVAQKGSFFRKALLSKLVPKRCRVIFHMHASQFDLFYKKARQPLQALIRSTFNQIDHVVVLGENWATFYQTLTDTKVSIIQNAVQVPKSPLYDEKAQTIVTFGRIGKRKGSYDLLQVAARIEPFFPKVKFVLYGDGDVEKVNNQIRTMGLRNVNLGGWVSKEEQAEILKGTLLHFLPSYHEGLPMAILETMAAGVPNLTTDVGDISELIENDVNGIMTSPGDVEMMTDEISSFIRNDDNRRSKYSQNAFRTIESEFSIATYMVRWEAVYESL</sequence>
<dbReference type="AlphaFoldDB" id="A0A7X0Y4V3"/>
<comment type="caution">
    <text evidence="3">The sequence shown here is derived from an EMBL/GenBank/DDBJ whole genome shotgun (WGS) entry which is preliminary data.</text>
</comment>
<organism evidence="3 4">
    <name type="scientific">Listeria grandensis</name>
    <dbReference type="NCBI Taxonomy" id="1494963"/>
    <lineage>
        <taxon>Bacteria</taxon>
        <taxon>Bacillati</taxon>
        <taxon>Bacillota</taxon>
        <taxon>Bacilli</taxon>
        <taxon>Bacillales</taxon>
        <taxon>Listeriaceae</taxon>
        <taxon>Listeria</taxon>
    </lineage>
</organism>
<dbReference type="Gene3D" id="3.40.50.2000">
    <property type="entry name" value="Glycogen Phosphorylase B"/>
    <property type="match status" value="2"/>
</dbReference>
<name>A0A7X0Y4V3_9LIST</name>